<organism evidence="1 3">
    <name type="scientific">Vitis vinifera</name>
    <name type="common">Grape</name>
    <dbReference type="NCBI Taxonomy" id="29760"/>
    <lineage>
        <taxon>Eukaryota</taxon>
        <taxon>Viridiplantae</taxon>
        <taxon>Streptophyta</taxon>
        <taxon>Embryophyta</taxon>
        <taxon>Tracheophyta</taxon>
        <taxon>Spermatophyta</taxon>
        <taxon>Magnoliopsida</taxon>
        <taxon>eudicotyledons</taxon>
        <taxon>Gunneridae</taxon>
        <taxon>Pentapetalae</taxon>
        <taxon>rosids</taxon>
        <taxon>Vitales</taxon>
        <taxon>Vitaceae</taxon>
        <taxon>Viteae</taxon>
        <taxon>Vitis</taxon>
    </lineage>
</organism>
<dbReference type="EMBL" id="QGNW01000084">
    <property type="protein sequence ID" value="RVX00072.1"/>
    <property type="molecule type" value="Genomic_DNA"/>
</dbReference>
<reference evidence="1 3" key="1">
    <citation type="journal article" date="2018" name="PLoS Genet.">
        <title>Population sequencing reveals clonal diversity and ancestral inbreeding in the grapevine cultivar Chardonnay.</title>
        <authorList>
            <person name="Roach M.J."/>
            <person name="Johnson D.L."/>
            <person name="Bohlmann J."/>
            <person name="van Vuuren H.J."/>
            <person name="Jones S.J."/>
            <person name="Pretorius I.S."/>
            <person name="Schmidt S.A."/>
            <person name="Borneman A.R."/>
        </authorList>
    </citation>
    <scope>NUCLEOTIDE SEQUENCE [LARGE SCALE GENOMIC DNA]</scope>
    <source>
        <strain evidence="3">cv. Chardonnay</strain>
        <strain evidence="1">I10V1</strain>
        <tissue evidence="1">Leaf</tissue>
    </source>
</reference>
<protein>
    <submittedName>
        <fullName evidence="1">Uncharacterized protein</fullName>
    </submittedName>
</protein>
<proteinExistence type="predicted"/>
<evidence type="ECO:0000313" key="3">
    <source>
        <dbReference type="Proteomes" id="UP000288805"/>
    </source>
</evidence>
<sequence length="61" mass="7586">MALYRSRWWWTSGVNISRRNFLYLIDLYIDFFLQLVRLPRAPTVDKILKKYLDYRIKRDGM</sequence>
<dbReference type="EMBL" id="QGNW01001458">
    <property type="protein sequence ID" value="RVW40451.1"/>
    <property type="molecule type" value="Genomic_DNA"/>
</dbReference>
<accession>A0A438DY65</accession>
<dbReference type="Proteomes" id="UP000288805">
    <property type="component" value="Unassembled WGS sequence"/>
</dbReference>
<evidence type="ECO:0000313" key="2">
    <source>
        <dbReference type="EMBL" id="RVX00072.1"/>
    </source>
</evidence>
<name>A0A438DY65_VITVI</name>
<dbReference type="AlphaFoldDB" id="A0A438DY65"/>
<comment type="caution">
    <text evidence="1">The sequence shown here is derived from an EMBL/GenBank/DDBJ whole genome shotgun (WGS) entry which is preliminary data.</text>
</comment>
<gene>
    <name evidence="2" type="ORF">CK203_024831</name>
    <name evidence="1" type="ORF">CK203_092365</name>
</gene>
<evidence type="ECO:0000313" key="1">
    <source>
        <dbReference type="EMBL" id="RVW40451.1"/>
    </source>
</evidence>